<proteinExistence type="predicted"/>
<dbReference type="OrthoDB" id="10031583at2759"/>
<dbReference type="Proteomes" id="UP000694621">
    <property type="component" value="Unplaced"/>
</dbReference>
<protein>
    <submittedName>
        <fullName evidence="3">Huluwa</fullName>
    </submittedName>
</protein>
<keyword evidence="2" id="KW-0472">Membrane</keyword>
<feature type="transmembrane region" description="Helical" evidence="2">
    <location>
        <begin position="24"/>
        <end position="49"/>
    </location>
</feature>
<reference evidence="3" key="1">
    <citation type="submission" date="2025-08" db="UniProtKB">
        <authorList>
            <consortium name="Ensembl"/>
        </authorList>
    </citation>
    <scope>IDENTIFICATION</scope>
</reference>
<keyword evidence="2" id="KW-0812">Transmembrane</keyword>
<dbReference type="CTD" id="555985"/>
<accession>A0A8B9LN02</accession>
<gene>
    <name evidence="3" type="primary">hwa</name>
</gene>
<organism evidence="3 4">
    <name type="scientific">Astyanax mexicanus</name>
    <name type="common">Blind cave fish</name>
    <name type="synonym">Astyanax fasciatus mexicanus</name>
    <dbReference type="NCBI Taxonomy" id="7994"/>
    <lineage>
        <taxon>Eukaryota</taxon>
        <taxon>Metazoa</taxon>
        <taxon>Chordata</taxon>
        <taxon>Craniata</taxon>
        <taxon>Vertebrata</taxon>
        <taxon>Euteleostomi</taxon>
        <taxon>Actinopterygii</taxon>
        <taxon>Neopterygii</taxon>
        <taxon>Teleostei</taxon>
        <taxon>Ostariophysi</taxon>
        <taxon>Characiformes</taxon>
        <taxon>Characoidei</taxon>
        <taxon>Acestrorhamphidae</taxon>
        <taxon>Acestrorhamphinae</taxon>
        <taxon>Astyanax</taxon>
    </lineage>
</organism>
<keyword evidence="2" id="KW-1133">Transmembrane helix</keyword>
<evidence type="ECO:0000256" key="2">
    <source>
        <dbReference type="SAM" id="Phobius"/>
    </source>
</evidence>
<evidence type="ECO:0000256" key="1">
    <source>
        <dbReference type="SAM" id="MobiDB-lite"/>
    </source>
</evidence>
<dbReference type="Ensembl" id="ENSAMXT00005057149.1">
    <property type="protein sequence ID" value="ENSAMXP00005052832.1"/>
    <property type="gene ID" value="ENSAMXG00005023746.1"/>
</dbReference>
<name>A0A8B9LN02_ASTMX</name>
<evidence type="ECO:0000313" key="4">
    <source>
        <dbReference type="Proteomes" id="UP000694621"/>
    </source>
</evidence>
<dbReference type="AlphaFoldDB" id="A0A8B9LN02"/>
<feature type="region of interest" description="Disordered" evidence="1">
    <location>
        <begin position="64"/>
        <end position="89"/>
    </location>
</feature>
<sequence>MPEPLVTAAPASELQRERLPVSGAALLVLALAPSALVLLLLLHCLLLGYKLLLLAKKRKGARRGVGGGSESALSSSHSPLPPPLSARRSATRYSCGHARKLCFSSAPELGPPVTSSLASSVERRVRLQRPDGAGSSSLRSWRRGSAPVLLLHSSDSEAGNCNLVPPNSPEQLATNNGRASLPVRMMRRSSTMELELVSLDKLHVEGEIISSIPQETSCFVASASSSAAGPGLDSDFGASAGVSLRILSADSDGFPGGAWASGLEWDYYDPSYVTQNHVPKHRHHAPPITIKQYWV</sequence>
<dbReference type="KEGG" id="amex:103043967"/>
<evidence type="ECO:0000313" key="3">
    <source>
        <dbReference type="Ensembl" id="ENSAMXP00005052832.1"/>
    </source>
</evidence>
<dbReference type="GeneID" id="103043967"/>